<feature type="compositionally biased region" description="Low complexity" evidence="1">
    <location>
        <begin position="105"/>
        <end position="119"/>
    </location>
</feature>
<evidence type="ECO:0000256" key="1">
    <source>
        <dbReference type="SAM" id="MobiDB-lite"/>
    </source>
</evidence>
<feature type="compositionally biased region" description="Basic and acidic residues" evidence="1">
    <location>
        <begin position="26"/>
        <end position="36"/>
    </location>
</feature>
<proteinExistence type="predicted"/>
<reference evidence="3" key="6">
    <citation type="journal article" date="2021" name="Microbiol. Resour. Announc.">
        <title>Complete Genome Sequence of Sphingobium barthaii KK22, a High-Molecular-Weight Polycyclic Aromatic Hydrocarbon-Degrading Soil Bacterium.</title>
        <authorList>
            <person name="Mori J.F."/>
            <person name="Kanaly R.A."/>
        </authorList>
    </citation>
    <scope>NUCLEOTIDE SEQUENCE</scope>
    <source>
        <strain evidence="3">KK22</strain>
    </source>
</reference>
<evidence type="ECO:0000313" key="5">
    <source>
        <dbReference type="Proteomes" id="UP000593663"/>
    </source>
</evidence>
<dbReference type="EMBL" id="CP060035">
    <property type="protein sequence ID" value="QOT70256.1"/>
    <property type="molecule type" value="Genomic_DNA"/>
</dbReference>
<reference evidence="2 4" key="1">
    <citation type="journal article" date="2013" name="Biodegradation">
        <title>Occurrence of 4-tert-butylphenol (4-t-BP) biodegradation in an aquatic sample caused by the presence of Spirodela polyrrhiza and isolation of a 4-t-BP-utilizing bacterium.</title>
        <authorList>
            <person name="Ogata Y."/>
            <person name="Toyama T."/>
            <person name="Yu N."/>
            <person name="Wang X."/>
            <person name="Sei K."/>
            <person name="Ike M."/>
        </authorList>
    </citation>
    <scope>NUCLEOTIDE SEQUENCE [LARGE SCALE GENOMIC DNA]</scope>
    <source>
        <strain evidence="2 4">OMI</strain>
    </source>
</reference>
<evidence type="ECO:0000313" key="4">
    <source>
        <dbReference type="Proteomes" id="UP000221538"/>
    </source>
</evidence>
<dbReference type="RefSeq" id="WP_025552045.1">
    <property type="nucleotide sequence ID" value="NZ_BATN01000161.1"/>
</dbReference>
<dbReference type="AlphaFoldDB" id="A0A292ZD28"/>
<gene>
    <name evidence="3" type="ORF">H5V43_08700</name>
    <name evidence="2" type="ORF">SFOMI_1279</name>
</gene>
<evidence type="ECO:0000313" key="2">
    <source>
        <dbReference type="EMBL" id="GAY20749.1"/>
    </source>
</evidence>
<feature type="region of interest" description="Disordered" evidence="1">
    <location>
        <begin position="1"/>
        <end position="168"/>
    </location>
</feature>
<evidence type="ECO:0000313" key="3">
    <source>
        <dbReference type="EMBL" id="QOT70256.1"/>
    </source>
</evidence>
<feature type="compositionally biased region" description="Basic and acidic residues" evidence="1">
    <location>
        <begin position="70"/>
        <end position="98"/>
    </location>
</feature>
<accession>A0A292ZD28</accession>
<protein>
    <submittedName>
        <fullName evidence="2">Uncharacterized protein</fullName>
    </submittedName>
</protein>
<dbReference type="EMBL" id="BEWI01000031">
    <property type="protein sequence ID" value="GAY20749.1"/>
    <property type="molecule type" value="Genomic_DNA"/>
</dbReference>
<reference evidence="2" key="3">
    <citation type="submission" date="2017-10" db="EMBL/GenBank/DDBJ databases">
        <title>Bioaugmenting a lab-scale membrane bioreactor with Sphingobium fuliginis OMI to degrade 4-tert-butylphenol.</title>
        <authorList>
            <person name="Takada K."/>
            <person name="Shiba T."/>
            <person name="Soda S."/>
            <person name="Inoue D."/>
            <person name="Miyake M."/>
            <person name="Eguchi M."/>
            <person name="Ike M."/>
        </authorList>
    </citation>
    <scope>NUCLEOTIDE SEQUENCE</scope>
    <source>
        <strain evidence="2">OMI</strain>
    </source>
</reference>
<dbReference type="Proteomes" id="UP000221538">
    <property type="component" value="Unassembled WGS sequence"/>
</dbReference>
<sequence length="168" mass="17734">MNDRNAFLQGQGSPIRDDAAPPEQGWRGERAADEPAGKGPRRRRITGVKAEVEDISGTAFVEAGGADMASTHDDGDSDGEDRRMQPRQEGGRRAHPDGVSDLDMSAASPGGESAGAPYPHGRRKSKNDFGSRMGHGGQTEIGYHGTGHLGGRKVGEDDNRNGVAETDD</sequence>
<dbReference type="KEGG" id="sbar:H5V43_08700"/>
<reference evidence="5" key="5">
    <citation type="submission" date="2020-08" db="EMBL/GenBank/DDBJ databases">
        <title>Complete genome sequence of Sphingobium barthaii strain KK22, a high-molecular-weight polycyclic aromatic hydrocarbon-degrading soil bacterium.</title>
        <authorList>
            <person name="Mori J.F."/>
            <person name="Kanaly R.A."/>
        </authorList>
    </citation>
    <scope>NUCLEOTIDE SEQUENCE [LARGE SCALE GENOMIC DNA]</scope>
    <source>
        <strain evidence="5">KK22</strain>
    </source>
</reference>
<name>A0A292ZD28_SPHSA</name>
<dbReference type="Proteomes" id="UP000593663">
    <property type="component" value="Chromosome 1"/>
</dbReference>
<reference evidence="2" key="4">
    <citation type="submission" date="2017-10" db="EMBL/GenBank/DDBJ databases">
        <authorList>
            <person name="Banno H."/>
            <person name="Chua N.-H."/>
        </authorList>
    </citation>
    <scope>NUCLEOTIDE SEQUENCE</scope>
    <source>
        <strain evidence="2">OMI</strain>
    </source>
</reference>
<reference evidence="2 4" key="2">
    <citation type="journal article" date="2013" name="Environ. Sci. Technol.">
        <title>The 4-tert-butylphenol-utilizing bacterium Sphingobium fuliginis OMI can degrade bisphenols via phenolic ring hydroxylation and meta-cleavage pathway.</title>
        <authorList>
            <person name="Ogata Y."/>
            <person name="Goda S."/>
            <person name="Toyama T."/>
            <person name="Sei K."/>
            <person name="Ike M."/>
        </authorList>
    </citation>
    <scope>NUCLEOTIDE SEQUENCE [LARGE SCALE GENOMIC DNA]</scope>
    <source>
        <strain evidence="2 4">OMI</strain>
    </source>
</reference>
<feature type="compositionally biased region" description="Gly residues" evidence="1">
    <location>
        <begin position="133"/>
        <end position="149"/>
    </location>
</feature>
<organism evidence="2 4">
    <name type="scientific">Sphingobium fuliginis (strain ATCC 27551)</name>
    <dbReference type="NCBI Taxonomy" id="336203"/>
    <lineage>
        <taxon>Bacteria</taxon>
        <taxon>Pseudomonadati</taxon>
        <taxon>Pseudomonadota</taxon>
        <taxon>Alphaproteobacteria</taxon>
        <taxon>Sphingomonadales</taxon>
        <taxon>Sphingomonadaceae</taxon>
        <taxon>Sphingobium</taxon>
    </lineage>
</organism>